<gene>
    <name evidence="3" type="ORF">GTK09_07380</name>
</gene>
<name>A0A6N9T5M9_9HYPH</name>
<dbReference type="EMBL" id="JAAAMG010000004">
    <property type="protein sequence ID" value="NDW04248.1"/>
    <property type="molecule type" value="Genomic_DNA"/>
</dbReference>
<dbReference type="PANTHER" id="PTHR33164">
    <property type="entry name" value="TRANSCRIPTIONAL REGULATOR, MARR FAMILY"/>
    <property type="match status" value="1"/>
</dbReference>
<evidence type="ECO:0000313" key="4">
    <source>
        <dbReference type="Proteomes" id="UP000469011"/>
    </source>
</evidence>
<comment type="caution">
    <text evidence="3">The sequence shown here is derived from an EMBL/GenBank/DDBJ whole genome shotgun (WGS) entry which is preliminary data.</text>
</comment>
<dbReference type="GO" id="GO:0003700">
    <property type="term" value="F:DNA-binding transcription factor activity"/>
    <property type="evidence" value="ECO:0007669"/>
    <property type="project" value="InterPro"/>
</dbReference>
<evidence type="ECO:0000256" key="1">
    <source>
        <dbReference type="SAM" id="MobiDB-lite"/>
    </source>
</evidence>
<keyword evidence="4" id="KW-1185">Reference proteome</keyword>
<dbReference type="Gene3D" id="1.10.10.10">
    <property type="entry name" value="Winged helix-like DNA-binding domain superfamily/Winged helix DNA-binding domain"/>
    <property type="match status" value="1"/>
</dbReference>
<evidence type="ECO:0000313" key="3">
    <source>
        <dbReference type="EMBL" id="NDW04248.1"/>
    </source>
</evidence>
<dbReference type="RefSeq" id="WP_163462332.1">
    <property type="nucleotide sequence ID" value="NZ_JAAAMG010000004.1"/>
</dbReference>
<dbReference type="SUPFAM" id="SSF46785">
    <property type="entry name" value="Winged helix' DNA-binding domain"/>
    <property type="match status" value="1"/>
</dbReference>
<dbReference type="Pfam" id="PF01047">
    <property type="entry name" value="MarR"/>
    <property type="match status" value="1"/>
</dbReference>
<proteinExistence type="predicted"/>
<reference evidence="3 4" key="1">
    <citation type="submission" date="2020-01" db="EMBL/GenBank/DDBJ databases">
        <title>Jiella pacifica sp. nov.</title>
        <authorList>
            <person name="Xue Z."/>
            <person name="Zhu S."/>
            <person name="Chen J."/>
            <person name="Yang J."/>
        </authorList>
    </citation>
    <scope>NUCLEOTIDE SEQUENCE [LARGE SCALE GENOMIC DNA]</scope>
    <source>
        <strain evidence="3 4">40Bstr34</strain>
    </source>
</reference>
<dbReference type="SMART" id="SM00347">
    <property type="entry name" value="HTH_MARR"/>
    <property type="match status" value="1"/>
</dbReference>
<feature type="region of interest" description="Disordered" evidence="1">
    <location>
        <begin position="1"/>
        <end position="20"/>
    </location>
</feature>
<dbReference type="InterPro" id="IPR000835">
    <property type="entry name" value="HTH_MarR-typ"/>
</dbReference>
<dbReference type="InterPro" id="IPR036390">
    <property type="entry name" value="WH_DNA-bd_sf"/>
</dbReference>
<dbReference type="PROSITE" id="PS50995">
    <property type="entry name" value="HTH_MARR_2"/>
    <property type="match status" value="1"/>
</dbReference>
<dbReference type="Proteomes" id="UP000469011">
    <property type="component" value="Unassembled WGS sequence"/>
</dbReference>
<dbReference type="InterPro" id="IPR039422">
    <property type="entry name" value="MarR/SlyA-like"/>
</dbReference>
<dbReference type="GO" id="GO:0006950">
    <property type="term" value="P:response to stress"/>
    <property type="evidence" value="ECO:0007669"/>
    <property type="project" value="TreeGrafter"/>
</dbReference>
<protein>
    <submittedName>
        <fullName evidence="3">MarR family transcriptional regulator</fullName>
    </submittedName>
</protein>
<feature type="domain" description="HTH marR-type" evidence="2">
    <location>
        <begin position="32"/>
        <end position="164"/>
    </location>
</feature>
<sequence length="165" mass="17777">MRAATRPVVATPADAETGDAARSGSVAFGPLADSLGFHLRLAQIAAFEEFFAAFAEDGLQPGGFSVLITIRENPGVRQGILANALRIKRSHMAKIVQGFGEAGLIERRVPPDDRRAVELTLTEAGHRLVAAKMPKFLQHERASAAALTKDERHTLFALLRKLNGL</sequence>
<dbReference type="PRINTS" id="PR00598">
    <property type="entry name" value="HTHMARR"/>
</dbReference>
<accession>A0A6N9T5M9</accession>
<dbReference type="AlphaFoldDB" id="A0A6N9T5M9"/>
<dbReference type="PANTHER" id="PTHR33164:SF43">
    <property type="entry name" value="HTH-TYPE TRANSCRIPTIONAL REPRESSOR YETL"/>
    <property type="match status" value="1"/>
</dbReference>
<dbReference type="InterPro" id="IPR036388">
    <property type="entry name" value="WH-like_DNA-bd_sf"/>
</dbReference>
<organism evidence="3 4">
    <name type="scientific">Jiella pacifica</name>
    <dbReference type="NCBI Taxonomy" id="2696469"/>
    <lineage>
        <taxon>Bacteria</taxon>
        <taxon>Pseudomonadati</taxon>
        <taxon>Pseudomonadota</taxon>
        <taxon>Alphaproteobacteria</taxon>
        <taxon>Hyphomicrobiales</taxon>
        <taxon>Aurantimonadaceae</taxon>
        <taxon>Jiella</taxon>
    </lineage>
</organism>
<evidence type="ECO:0000259" key="2">
    <source>
        <dbReference type="PROSITE" id="PS50995"/>
    </source>
</evidence>